<keyword evidence="2" id="KW-1185">Reference proteome</keyword>
<dbReference type="EMBL" id="CAJVPU010009119">
    <property type="protein sequence ID" value="CAG8591561.1"/>
    <property type="molecule type" value="Genomic_DNA"/>
</dbReference>
<comment type="caution">
    <text evidence="1">The sequence shown here is derived from an EMBL/GenBank/DDBJ whole genome shotgun (WGS) entry which is preliminary data.</text>
</comment>
<feature type="non-terminal residue" evidence="1">
    <location>
        <position position="1"/>
    </location>
</feature>
<proteinExistence type="predicted"/>
<gene>
    <name evidence="1" type="ORF">DHETER_LOCUS6880</name>
</gene>
<evidence type="ECO:0000313" key="1">
    <source>
        <dbReference type="EMBL" id="CAG8591561.1"/>
    </source>
</evidence>
<name>A0ACA9MI79_9GLOM</name>
<organism evidence="1 2">
    <name type="scientific">Dentiscutata heterogama</name>
    <dbReference type="NCBI Taxonomy" id="1316150"/>
    <lineage>
        <taxon>Eukaryota</taxon>
        <taxon>Fungi</taxon>
        <taxon>Fungi incertae sedis</taxon>
        <taxon>Mucoromycota</taxon>
        <taxon>Glomeromycotina</taxon>
        <taxon>Glomeromycetes</taxon>
        <taxon>Diversisporales</taxon>
        <taxon>Gigasporaceae</taxon>
        <taxon>Dentiscutata</taxon>
    </lineage>
</organism>
<sequence length="51" mass="5366">PNPRLCIFKQYPTNSFSSSAVSNVGEPGHFGAPLAIASCSVWPATPNFKAT</sequence>
<evidence type="ECO:0000313" key="2">
    <source>
        <dbReference type="Proteomes" id="UP000789702"/>
    </source>
</evidence>
<protein>
    <submittedName>
        <fullName evidence="1">14278_t:CDS:1</fullName>
    </submittedName>
</protein>
<dbReference type="Proteomes" id="UP000789702">
    <property type="component" value="Unassembled WGS sequence"/>
</dbReference>
<reference evidence="1" key="1">
    <citation type="submission" date="2021-06" db="EMBL/GenBank/DDBJ databases">
        <authorList>
            <person name="Kallberg Y."/>
            <person name="Tangrot J."/>
            <person name="Rosling A."/>
        </authorList>
    </citation>
    <scope>NUCLEOTIDE SEQUENCE</scope>
    <source>
        <strain evidence="1">IL203A</strain>
    </source>
</reference>
<accession>A0ACA9MI79</accession>